<evidence type="ECO:0000313" key="2">
    <source>
        <dbReference type="Proteomes" id="UP001303324"/>
    </source>
</evidence>
<dbReference type="RefSeq" id="WP_311073683.1">
    <property type="nucleotide sequence ID" value="NZ_CP134494.1"/>
</dbReference>
<evidence type="ECO:0000313" key="1">
    <source>
        <dbReference type="EMBL" id="WNF23394.1"/>
    </source>
</evidence>
<dbReference type="Proteomes" id="UP001303324">
    <property type="component" value="Chromosome"/>
</dbReference>
<sequence length="46" mass="5306">MFVMPENLLIEGIHYEKNYNQKIEIPVGWEGSIGWKVLPNASFLIS</sequence>
<proteinExistence type="predicted"/>
<organism evidence="1 2">
    <name type="scientific">Mesobacillus jeotgali</name>
    <dbReference type="NCBI Taxonomy" id="129985"/>
    <lineage>
        <taxon>Bacteria</taxon>
        <taxon>Bacillati</taxon>
        <taxon>Bacillota</taxon>
        <taxon>Bacilli</taxon>
        <taxon>Bacillales</taxon>
        <taxon>Bacillaceae</taxon>
        <taxon>Mesobacillus</taxon>
    </lineage>
</organism>
<accession>A0ABY9VHG6</accession>
<reference evidence="1 2" key="1">
    <citation type="submission" date="2023-09" db="EMBL/GenBank/DDBJ databases">
        <title>Microbial mechanism of fulvic acid promoting antimony reduction mineralization in rice fields.</title>
        <authorList>
            <person name="Chen G."/>
            <person name="Lan J."/>
        </authorList>
    </citation>
    <scope>NUCLEOTIDE SEQUENCE [LARGE SCALE GENOMIC DNA]</scope>
    <source>
        <strain evidence="1 2">PS1</strain>
    </source>
</reference>
<name>A0ABY9VHG6_9BACI</name>
<dbReference type="EMBL" id="CP134494">
    <property type="protein sequence ID" value="WNF23394.1"/>
    <property type="molecule type" value="Genomic_DNA"/>
</dbReference>
<protein>
    <submittedName>
        <fullName evidence="1">Uncharacterized protein</fullName>
    </submittedName>
</protein>
<gene>
    <name evidence="1" type="ORF">RH061_02470</name>
</gene>
<keyword evidence="2" id="KW-1185">Reference proteome</keyword>